<feature type="domain" description="3-keto-alpha-glucoside-1,2-lyase/3-keto-2-hydroxy-glucal hydratase" evidence="2">
    <location>
        <begin position="228"/>
        <end position="399"/>
    </location>
</feature>
<dbReference type="KEGG" id="pfer:IRI77_06950"/>
<evidence type="ECO:0000313" key="4">
    <source>
        <dbReference type="Proteomes" id="UP000593892"/>
    </source>
</evidence>
<evidence type="ECO:0000313" key="3">
    <source>
        <dbReference type="EMBL" id="QOY89685.1"/>
    </source>
</evidence>
<dbReference type="EMBL" id="CP063849">
    <property type="protein sequence ID" value="QOY89685.1"/>
    <property type="molecule type" value="Genomic_DNA"/>
</dbReference>
<feature type="signal peptide" evidence="1">
    <location>
        <begin position="1"/>
        <end position="18"/>
    </location>
</feature>
<sequence>MSRIFLLTLLGAATLAAADKPFTPLFDGKTLKGWEVCNGKATYVVEKGEIVGTTVEGSPNSFLCSKKEFGDFVLEFDTKTDPLLNSGVQVRAHRYPSDTVVTTFDGAKSAQHTEPKGRVYGYQVEVADEKSGASGGIYDEARRGWLDNISSNPTASKAFKDNQWNHYRVEAVGDSIKTWINGIPCANLTDSEDLSGFIGLQVHAYKGDKPVQVRWKNIKIQDNGSHMWKPLWDGKTLTGWTPRGGGSITVQDGTIYAHSVEGDEKIGMLVSDLSLTDFTVRLKFKIQRGNSGFFVRTDPKNLAAYEVEIDEKKGTGGFWETGPGGRKWVTGPEDNGTVKPNDWNQLTASLHGHRIVFHVNGARTLYLPDDTPGRTEGVLGLQTHGAKKPTDVWFKDIELLVPKK</sequence>
<feature type="chain" id="PRO_5033002630" evidence="1">
    <location>
        <begin position="19"/>
        <end position="404"/>
    </location>
</feature>
<organism evidence="3 4">
    <name type="scientific">Paludibaculum fermentans</name>
    <dbReference type="NCBI Taxonomy" id="1473598"/>
    <lineage>
        <taxon>Bacteria</taxon>
        <taxon>Pseudomonadati</taxon>
        <taxon>Acidobacteriota</taxon>
        <taxon>Terriglobia</taxon>
        <taxon>Bryobacterales</taxon>
        <taxon>Bryobacteraceae</taxon>
        <taxon>Paludibaculum</taxon>
    </lineage>
</organism>
<keyword evidence="1" id="KW-0732">Signal</keyword>
<dbReference type="AlphaFoldDB" id="A0A7S7NTX9"/>
<evidence type="ECO:0000259" key="2">
    <source>
        <dbReference type="Pfam" id="PF06439"/>
    </source>
</evidence>
<dbReference type="GO" id="GO:0016787">
    <property type="term" value="F:hydrolase activity"/>
    <property type="evidence" value="ECO:0007669"/>
    <property type="project" value="InterPro"/>
</dbReference>
<dbReference type="RefSeq" id="WP_194451347.1">
    <property type="nucleotide sequence ID" value="NZ_CP063849.1"/>
</dbReference>
<feature type="domain" description="3-keto-alpha-glucoside-1,2-lyase/3-keto-2-hydroxy-glucal hydratase" evidence="2">
    <location>
        <begin position="22"/>
        <end position="221"/>
    </location>
</feature>
<accession>A0A7S7NTX9</accession>
<proteinExistence type="predicted"/>
<dbReference type="SUPFAM" id="SSF49899">
    <property type="entry name" value="Concanavalin A-like lectins/glucanases"/>
    <property type="match status" value="1"/>
</dbReference>
<evidence type="ECO:0000256" key="1">
    <source>
        <dbReference type="SAM" id="SignalP"/>
    </source>
</evidence>
<keyword evidence="4" id="KW-1185">Reference proteome</keyword>
<dbReference type="Proteomes" id="UP000593892">
    <property type="component" value="Chromosome"/>
</dbReference>
<name>A0A7S7NTX9_PALFE</name>
<dbReference type="Pfam" id="PF06439">
    <property type="entry name" value="3keto-disac_hyd"/>
    <property type="match status" value="2"/>
</dbReference>
<reference evidence="3 4" key="1">
    <citation type="submission" date="2020-10" db="EMBL/GenBank/DDBJ databases">
        <title>Complete genome sequence of Paludibaculum fermentans P105T, a facultatively anaerobic acidobacterium capable of dissimilatory Fe(III) reduction.</title>
        <authorList>
            <person name="Dedysh S.N."/>
            <person name="Beletsky A.V."/>
            <person name="Kulichevskaya I.S."/>
            <person name="Mardanov A.V."/>
            <person name="Ravin N.V."/>
        </authorList>
    </citation>
    <scope>NUCLEOTIDE SEQUENCE [LARGE SCALE GENOMIC DNA]</scope>
    <source>
        <strain evidence="3 4">P105</strain>
    </source>
</reference>
<dbReference type="InterPro" id="IPR013320">
    <property type="entry name" value="ConA-like_dom_sf"/>
</dbReference>
<gene>
    <name evidence="3" type="ORF">IRI77_06950</name>
</gene>
<dbReference type="Gene3D" id="2.60.120.560">
    <property type="entry name" value="Exo-inulinase, domain 1"/>
    <property type="match status" value="2"/>
</dbReference>
<protein>
    <submittedName>
        <fullName evidence="3">DUF1080 domain-containing protein</fullName>
    </submittedName>
</protein>
<dbReference type="InterPro" id="IPR010496">
    <property type="entry name" value="AL/BT2_dom"/>
</dbReference>